<gene>
    <name evidence="5" type="ORF">HLY00_5812</name>
</gene>
<dbReference type="PANTHER" id="PTHR37042:SF4">
    <property type="entry name" value="OUTER MEMBRANE PROTEIN RV1973"/>
    <property type="match status" value="1"/>
</dbReference>
<dbReference type="EMBL" id="JABFYL010000017">
    <property type="protein sequence ID" value="NVN49689.1"/>
    <property type="molecule type" value="Genomic_DNA"/>
</dbReference>
<comment type="caution">
    <text evidence="5">The sequence shown here is derived from an EMBL/GenBank/DDBJ whole genome shotgun (WGS) entry which is preliminary data.</text>
</comment>
<keyword evidence="4" id="KW-0812">Transmembrane</keyword>
<feature type="transmembrane region" description="Helical" evidence="4">
    <location>
        <begin position="95"/>
        <end position="116"/>
    </location>
</feature>
<reference evidence="5 6" key="1">
    <citation type="submission" date="2020-05" db="EMBL/GenBank/DDBJ databases">
        <title>Draft genome sequence of Mycobacterium hippocampi DL, isolated from European seabass, Dicentrarchus labrax, reared in fish farms.</title>
        <authorList>
            <person name="Stathopoulou P."/>
            <person name="Asimakis E."/>
            <person name="Tzokas K."/>
            <person name="Batargias C."/>
            <person name="Tsiamis G."/>
        </authorList>
    </citation>
    <scope>NUCLEOTIDE SEQUENCE [LARGE SCALE GENOMIC DNA]</scope>
    <source>
        <strain evidence="5 6">DL</strain>
    </source>
</reference>
<keyword evidence="4" id="KW-1133">Transmembrane helix</keyword>
<dbReference type="AlphaFoldDB" id="A0A850PH27"/>
<proteinExistence type="predicted"/>
<feature type="compositionally biased region" description="Acidic residues" evidence="3">
    <location>
        <begin position="63"/>
        <end position="82"/>
    </location>
</feature>
<evidence type="ECO:0000256" key="2">
    <source>
        <dbReference type="ARBA" id="ARBA00023136"/>
    </source>
</evidence>
<dbReference type="RefSeq" id="WP_178358047.1">
    <property type="nucleotide sequence ID" value="NZ_JABFYL010000017.1"/>
</dbReference>
<sequence length="249" mass="26269">MAVDDAAPDGELSKQTSEPNHEAGVEESGAVEPESTAVEESAAEVTAADEIDAGESDARDEAEGTDVEDTEAGDTEAEDYEAEAPVRTPISHVKLALIGGLAGVLALAGLTGWLGFRAYESNKAAAESALFLQVGRQGALNLTSIDFENAEADVQRILDSATGTFYDDFQQRAQPFVEVVKQAQSKSVGTIAEAGIESESDNEAQVLVAVTVRTSNAGAPEQEPRAWRMRILVEKIGDEAKVSNVEFVP</sequence>
<feature type="region of interest" description="Disordered" evidence="3">
    <location>
        <begin position="1"/>
        <end position="85"/>
    </location>
</feature>
<keyword evidence="2 4" id="KW-0472">Membrane</keyword>
<comment type="subcellular location">
    <subcellularLocation>
        <location evidence="1">Membrane</location>
    </subcellularLocation>
</comment>
<evidence type="ECO:0000256" key="1">
    <source>
        <dbReference type="ARBA" id="ARBA00004370"/>
    </source>
</evidence>
<keyword evidence="6" id="KW-1185">Reference proteome</keyword>
<dbReference type="PANTHER" id="PTHR37042">
    <property type="entry name" value="OUTER MEMBRANE PROTEIN RV1973"/>
    <property type="match status" value="1"/>
</dbReference>
<evidence type="ECO:0000256" key="4">
    <source>
        <dbReference type="SAM" id="Phobius"/>
    </source>
</evidence>
<dbReference type="GO" id="GO:0016020">
    <property type="term" value="C:membrane"/>
    <property type="evidence" value="ECO:0007669"/>
    <property type="project" value="UniProtKB-SubCell"/>
</dbReference>
<evidence type="ECO:0000313" key="6">
    <source>
        <dbReference type="Proteomes" id="UP000570517"/>
    </source>
</evidence>
<accession>A0A850PH27</accession>
<name>A0A850PH27_9MYCO</name>
<dbReference type="Proteomes" id="UP000570517">
    <property type="component" value="Unassembled WGS sequence"/>
</dbReference>
<feature type="compositionally biased region" description="Low complexity" evidence="3">
    <location>
        <begin position="30"/>
        <end position="46"/>
    </location>
</feature>
<evidence type="ECO:0000313" key="5">
    <source>
        <dbReference type="EMBL" id="NVN49689.1"/>
    </source>
</evidence>
<organism evidence="5 6">
    <name type="scientific">Mycolicibacterium hippocampi</name>
    <dbReference type="NCBI Taxonomy" id="659824"/>
    <lineage>
        <taxon>Bacteria</taxon>
        <taxon>Bacillati</taxon>
        <taxon>Actinomycetota</taxon>
        <taxon>Actinomycetes</taxon>
        <taxon>Mycobacteriales</taxon>
        <taxon>Mycobacteriaceae</taxon>
        <taxon>Mycolicibacterium</taxon>
    </lineage>
</organism>
<protein>
    <submittedName>
        <fullName evidence="5">MCE associated membrane protein</fullName>
    </submittedName>
</protein>
<evidence type="ECO:0000256" key="3">
    <source>
        <dbReference type="SAM" id="MobiDB-lite"/>
    </source>
</evidence>